<evidence type="ECO:0008006" key="3">
    <source>
        <dbReference type="Google" id="ProtNLM"/>
    </source>
</evidence>
<dbReference type="GeneID" id="103974387"/>
<name>A0A804HN01_MUSAM</name>
<sequence>MTTALTGFTGYSISPLRTTVLPTTLGEEPRMKTVMTTFMVVDLPSAYNVILGRSTLNMIQAVVSTYHKTIKFPTSVRIGEAWSDPRELRQCYLTTVALPPKPRPTTVPDPREALVPQMMLEPPESLIEVPLKQGKPD</sequence>
<dbReference type="Gramene" id="Ma00_t03580.1">
    <property type="protein sequence ID" value="Ma00_p03580.1"/>
    <property type="gene ID" value="Ma00_g03580"/>
</dbReference>
<evidence type="ECO:0000313" key="2">
    <source>
        <dbReference type="Proteomes" id="UP000012960"/>
    </source>
</evidence>
<protein>
    <recommendedName>
        <fullName evidence="3">Reverse transcriptase domain-containing protein</fullName>
    </recommendedName>
</protein>
<organism evidence="1 2">
    <name type="scientific">Musa acuminata subsp. malaccensis</name>
    <name type="common">Wild banana</name>
    <name type="synonym">Musa malaccensis</name>
    <dbReference type="NCBI Taxonomy" id="214687"/>
    <lineage>
        <taxon>Eukaryota</taxon>
        <taxon>Viridiplantae</taxon>
        <taxon>Streptophyta</taxon>
        <taxon>Embryophyta</taxon>
        <taxon>Tracheophyta</taxon>
        <taxon>Spermatophyta</taxon>
        <taxon>Magnoliopsida</taxon>
        <taxon>Liliopsida</taxon>
        <taxon>Zingiberales</taxon>
        <taxon>Musaceae</taxon>
        <taxon>Musa</taxon>
    </lineage>
</organism>
<dbReference type="OrthoDB" id="1400091at2759"/>
<dbReference type="Proteomes" id="UP000012960">
    <property type="component" value="Unplaced"/>
</dbReference>
<dbReference type="AlphaFoldDB" id="A0A804HN01"/>
<keyword evidence="2" id="KW-1185">Reference proteome</keyword>
<dbReference type="InParanoid" id="A0A804HN01"/>
<accession>A0A804HN01</accession>
<reference evidence="1" key="1">
    <citation type="submission" date="2021-05" db="UniProtKB">
        <authorList>
            <consortium name="EnsemblPlants"/>
        </authorList>
    </citation>
    <scope>IDENTIFICATION</scope>
    <source>
        <strain evidence="1">subsp. malaccensis</strain>
    </source>
</reference>
<dbReference type="PANTHER" id="PTHR33240:SF8">
    <property type="entry name" value="OS03G0439900 PROTEIN"/>
    <property type="match status" value="1"/>
</dbReference>
<dbReference type="OMA" id="QTTIMAM"/>
<proteinExistence type="predicted"/>
<dbReference type="PANTHER" id="PTHR33240">
    <property type="entry name" value="OS08G0508500 PROTEIN"/>
    <property type="match status" value="1"/>
</dbReference>
<evidence type="ECO:0000313" key="1">
    <source>
        <dbReference type="EnsemblPlants" id="Ma00_p03580.1"/>
    </source>
</evidence>
<dbReference type="EnsemblPlants" id="Ma00_t03580.1">
    <property type="protein sequence ID" value="Ma00_p03580.1"/>
    <property type="gene ID" value="Ma00_g03580"/>
</dbReference>